<proteinExistence type="inferred from homology"/>
<sequence length="345" mass="38981">MTREWLKGMDISFVDEIESAGGAFYENGERRDVLDIMRDNGVNSIRLRIWNEPVGGFCNLERTVLMAKRIKEKGLHFLLDFHYSDKWADPANQWKPKAWEGLYLEGLCDAVHGYTSVVLDALGVAGALPDMVQVGNEITPGMLWGDGRVDGEHDTDAQWEAFTSLVKAGVSAVRARAPAAEVMIHIDRGGDWATTRKFFDRFELHGVDFDVIGQSYYPWWHGTLADLKLNLDNTARAYGKPIYVVETAYPWTIEPVEGRAFIFEREDQLHAGYPATVEGQAAYLRDFLEIIRGVPDGLGAGFHWWEPAWIPSKPDWSVGHPNNWSNLTLFDFEGNKLASMEVLKE</sequence>
<evidence type="ECO:0000313" key="7">
    <source>
        <dbReference type="EMBL" id="MFC5529490.1"/>
    </source>
</evidence>
<comment type="catalytic activity">
    <reaction evidence="1 6">
        <text>The enzyme specifically hydrolyzes (1-&gt;4)-beta-D-galactosidic linkages in type I arabinogalactans.</text>
        <dbReference type="EC" id="3.2.1.89"/>
    </reaction>
</comment>
<name>A0ABW0QXE5_9BACL</name>
<evidence type="ECO:0000256" key="1">
    <source>
        <dbReference type="ARBA" id="ARBA00001695"/>
    </source>
</evidence>
<organism evidence="7 8">
    <name type="scientific">Cohnella yongneupensis</name>
    <dbReference type="NCBI Taxonomy" id="425006"/>
    <lineage>
        <taxon>Bacteria</taxon>
        <taxon>Bacillati</taxon>
        <taxon>Bacillota</taxon>
        <taxon>Bacilli</taxon>
        <taxon>Bacillales</taxon>
        <taxon>Paenibacillaceae</taxon>
        <taxon>Cohnella</taxon>
    </lineage>
</organism>
<dbReference type="SUPFAM" id="SSF51445">
    <property type="entry name" value="(Trans)glycosidases"/>
    <property type="match status" value="1"/>
</dbReference>
<dbReference type="EMBL" id="JBHSNC010000024">
    <property type="protein sequence ID" value="MFC5529490.1"/>
    <property type="molecule type" value="Genomic_DNA"/>
</dbReference>
<keyword evidence="5 6" id="KW-0326">Glycosidase</keyword>
<dbReference type="InterPro" id="IPR017853">
    <property type="entry name" value="GH"/>
</dbReference>
<keyword evidence="4 6" id="KW-0378">Hydrolase</keyword>
<dbReference type="Proteomes" id="UP001596108">
    <property type="component" value="Unassembled WGS sequence"/>
</dbReference>
<evidence type="ECO:0000256" key="2">
    <source>
        <dbReference type="ARBA" id="ARBA00010687"/>
    </source>
</evidence>
<dbReference type="RefSeq" id="WP_378111362.1">
    <property type="nucleotide sequence ID" value="NZ_JBHSNC010000024.1"/>
</dbReference>
<dbReference type="InterPro" id="IPR011683">
    <property type="entry name" value="Glyco_hydro_53"/>
</dbReference>
<dbReference type="Pfam" id="PF07745">
    <property type="entry name" value="Glyco_hydro_53"/>
    <property type="match status" value="1"/>
</dbReference>
<comment type="caution">
    <text evidence="7">The sequence shown here is derived from an EMBL/GenBank/DDBJ whole genome shotgun (WGS) entry which is preliminary data.</text>
</comment>
<dbReference type="PANTHER" id="PTHR34983:SF1">
    <property type="entry name" value="ARABINOGALACTAN ENDO-BETA-1,4-GALACTANASE A"/>
    <property type="match status" value="1"/>
</dbReference>
<evidence type="ECO:0000256" key="6">
    <source>
        <dbReference type="RuleBase" id="RU361192"/>
    </source>
</evidence>
<dbReference type="PANTHER" id="PTHR34983">
    <property type="entry name" value="ARABINOGALACTAN ENDO-BETA-1,4-GALACTANASE A"/>
    <property type="match status" value="1"/>
</dbReference>
<accession>A0ABW0QXE5</accession>
<dbReference type="Gene3D" id="3.20.20.80">
    <property type="entry name" value="Glycosidases"/>
    <property type="match status" value="1"/>
</dbReference>
<dbReference type="EC" id="3.2.1.89" evidence="3 6"/>
<evidence type="ECO:0000256" key="5">
    <source>
        <dbReference type="ARBA" id="ARBA00023295"/>
    </source>
</evidence>
<keyword evidence="8" id="KW-1185">Reference proteome</keyword>
<reference evidence="8" key="1">
    <citation type="journal article" date="2019" name="Int. J. Syst. Evol. Microbiol.">
        <title>The Global Catalogue of Microorganisms (GCM) 10K type strain sequencing project: providing services to taxonomists for standard genome sequencing and annotation.</title>
        <authorList>
            <consortium name="The Broad Institute Genomics Platform"/>
            <consortium name="The Broad Institute Genome Sequencing Center for Infectious Disease"/>
            <person name="Wu L."/>
            <person name="Ma J."/>
        </authorList>
    </citation>
    <scope>NUCLEOTIDE SEQUENCE [LARGE SCALE GENOMIC DNA]</scope>
    <source>
        <strain evidence="8">CGMCC 1.18578</strain>
    </source>
</reference>
<evidence type="ECO:0000256" key="4">
    <source>
        <dbReference type="ARBA" id="ARBA00022801"/>
    </source>
</evidence>
<evidence type="ECO:0000256" key="3">
    <source>
        <dbReference type="ARBA" id="ARBA00012556"/>
    </source>
</evidence>
<comment type="similarity">
    <text evidence="2 6">Belongs to the glycosyl hydrolase 53 family.</text>
</comment>
<evidence type="ECO:0000313" key="8">
    <source>
        <dbReference type="Proteomes" id="UP001596108"/>
    </source>
</evidence>
<protein>
    <recommendedName>
        <fullName evidence="3 6">Arabinogalactan endo-beta-1,4-galactanase</fullName>
        <ecNumber evidence="3 6">3.2.1.89</ecNumber>
    </recommendedName>
</protein>
<gene>
    <name evidence="7" type="ORF">ACFPQ4_08515</name>
</gene>